<dbReference type="AlphaFoldDB" id="Q92ZH3"/>
<dbReference type="EMBL" id="AE006469">
    <property type="protein sequence ID" value="AAK65170.1"/>
    <property type="molecule type" value="Genomic_DNA"/>
</dbReference>
<geneLocation type="plasmid" evidence="1 2">
    <name>pSymA</name>
</geneLocation>
<keyword evidence="1" id="KW-0614">Plasmid</keyword>
<reference evidence="1 2" key="1">
    <citation type="journal article" date="2001" name="Proc. Natl. Acad. Sci. U.S.A.">
        <title>Nucleotide sequence and predicted functions of the entire Sinorhizobium meliloti pSymA megaplasmid.</title>
        <authorList>
            <person name="Barnett M.J."/>
            <person name="Fisher R.F."/>
            <person name="Jones T."/>
            <person name="Komp C."/>
            <person name="Abola A.P."/>
            <person name="Barloy-Hubler F."/>
            <person name="Bowser L."/>
            <person name="Capela D."/>
            <person name="Galibert F."/>
            <person name="Gouzy J."/>
            <person name="Gurjal M."/>
            <person name="Hong A."/>
            <person name="Huizar L."/>
            <person name="Hyman R.W."/>
            <person name="Kahn D."/>
            <person name="Kahn M.L."/>
            <person name="Kalman S."/>
            <person name="Keating D.H."/>
            <person name="Palm C."/>
            <person name="Peck M.C."/>
            <person name="Surzycki R."/>
            <person name="Wells D.H."/>
            <person name="Yeh K.-C."/>
            <person name="Davis R.W."/>
            <person name="Federspiel N.A."/>
            <person name="Long S.R."/>
        </authorList>
    </citation>
    <scope>NUCLEOTIDE SEQUENCE [LARGE SCALE GENOMIC DNA]</scope>
    <source>
        <strain evidence="1 2">1021</strain>
        <plasmid evidence="2">Plasmid pSymA</plasmid>
    </source>
</reference>
<dbReference type="KEGG" id="sme:SMa0947"/>
<dbReference type="Proteomes" id="UP000001976">
    <property type="component" value="Plasmid pSymA"/>
</dbReference>
<dbReference type="InterPro" id="IPR023214">
    <property type="entry name" value="HAD_sf"/>
</dbReference>
<evidence type="ECO:0000313" key="2">
    <source>
        <dbReference type="Proteomes" id="UP000001976"/>
    </source>
</evidence>
<keyword evidence="2" id="KW-1185">Reference proteome</keyword>
<accession>Q92ZH3</accession>
<dbReference type="Gene3D" id="3.40.50.1000">
    <property type="entry name" value="HAD superfamily/HAD-like"/>
    <property type="match status" value="1"/>
</dbReference>
<reference evidence="2" key="2">
    <citation type="journal article" date="2001" name="Science">
        <title>The composite genome of the legume symbiont Sinorhizobium meliloti.</title>
        <authorList>
            <person name="Galibert F."/>
            <person name="Finan T.M."/>
            <person name="Long S.R."/>
            <person name="Puehler A."/>
            <person name="Abola P."/>
            <person name="Ampe F."/>
            <person name="Barloy-Hubler F."/>
            <person name="Barnett M.J."/>
            <person name="Becker A."/>
            <person name="Boistard P."/>
            <person name="Bothe G."/>
            <person name="Boutry M."/>
            <person name="Bowser L."/>
            <person name="Buhrmester J."/>
            <person name="Cadieu E."/>
            <person name="Capela D."/>
            <person name="Chain P."/>
            <person name="Cowie A."/>
            <person name="Davis R.W."/>
            <person name="Dreano S."/>
            <person name="Federspiel N.A."/>
            <person name="Fisher R.F."/>
            <person name="Gloux S."/>
            <person name="Godrie T."/>
            <person name="Goffeau A."/>
            <person name="Golding B."/>
            <person name="Gouzy J."/>
            <person name="Gurjal M."/>
            <person name="Hernandez-Lucas I."/>
            <person name="Hong A."/>
            <person name="Huizar L."/>
            <person name="Hyman R.W."/>
            <person name="Jones T."/>
            <person name="Kahn D."/>
            <person name="Kahn M.L."/>
            <person name="Kalman S."/>
            <person name="Keating D.H."/>
            <person name="Kiss E."/>
            <person name="Komp C."/>
            <person name="Lelaure V."/>
            <person name="Masuy D."/>
            <person name="Palm C."/>
            <person name="Peck M.C."/>
            <person name="Pohl T.M."/>
            <person name="Portetelle D."/>
            <person name="Purnelle B."/>
            <person name="Ramsperger U."/>
            <person name="Surzycki R."/>
            <person name="Thebault P."/>
            <person name="Vandenbol M."/>
            <person name="Vorhoelter F.J."/>
            <person name="Weidner S."/>
            <person name="Wells D.H."/>
            <person name="Wong K."/>
            <person name="Yeh K.-C."/>
            <person name="Batut J."/>
        </authorList>
    </citation>
    <scope>NUCLEOTIDE SEQUENCE [LARGE SCALE GENOMIC DNA]</scope>
    <source>
        <strain evidence="2">1021</strain>
        <plasmid evidence="2">Plasmid pSymA</plasmid>
    </source>
</reference>
<dbReference type="EnsemblBacteria" id="AAK65170">
    <property type="protein sequence ID" value="AAK65170"/>
    <property type="gene ID" value="SMa0947"/>
</dbReference>
<dbReference type="PIR" id="H95325">
    <property type="entry name" value="H95325"/>
</dbReference>
<name>Q92ZH3_RHIME</name>
<dbReference type="HOGENOM" id="CLU_2452997_0_0_5"/>
<dbReference type="OrthoDB" id="9799365at2"/>
<proteinExistence type="predicted"/>
<gene>
    <name evidence="1" type="ORF">SMa0947</name>
</gene>
<organism evidence="1 2">
    <name type="scientific">Rhizobium meliloti (strain 1021)</name>
    <name type="common">Ensifer meliloti</name>
    <name type="synonym">Sinorhizobium meliloti</name>
    <dbReference type="NCBI Taxonomy" id="266834"/>
    <lineage>
        <taxon>Bacteria</taxon>
        <taxon>Pseudomonadati</taxon>
        <taxon>Pseudomonadota</taxon>
        <taxon>Alphaproteobacteria</taxon>
        <taxon>Hyphomicrobiales</taxon>
        <taxon>Rhizobiaceae</taxon>
        <taxon>Sinorhizobium/Ensifer group</taxon>
        <taxon>Sinorhizobium</taxon>
    </lineage>
</organism>
<protein>
    <submittedName>
        <fullName evidence="1">Uncharacterized protein</fullName>
    </submittedName>
</protein>
<evidence type="ECO:0000313" key="1">
    <source>
        <dbReference type="EMBL" id="AAK65170.1"/>
    </source>
</evidence>
<sequence length="104" mass="11883">MANLRLCRSSCPRSGMTTDEFDRIVCAWTSGAKHPNTGQLCMKMVYQPRLELLAYHQSQRFQDVHCVRWGIDSMRVFSEECIPPEQVIGSSERPTSKCATERPC</sequence>